<reference evidence="1" key="2">
    <citation type="submission" date="2021-03" db="UniProtKB">
        <authorList>
            <consortium name="EnsemblPlants"/>
        </authorList>
    </citation>
    <scope>IDENTIFICATION</scope>
</reference>
<sequence length="60" mass="6470">MPGVVSDLIPFKNMARGEQGIVVPLLLPTQAMDIFITELDSLLKPKAPLIKTTPLIPSSL</sequence>
<organism evidence="1 2">
    <name type="scientific">Cannabis sativa</name>
    <name type="common">Hemp</name>
    <name type="synonym">Marijuana</name>
    <dbReference type="NCBI Taxonomy" id="3483"/>
    <lineage>
        <taxon>Eukaryota</taxon>
        <taxon>Viridiplantae</taxon>
        <taxon>Streptophyta</taxon>
        <taxon>Embryophyta</taxon>
        <taxon>Tracheophyta</taxon>
        <taxon>Spermatophyta</taxon>
        <taxon>Magnoliopsida</taxon>
        <taxon>eudicotyledons</taxon>
        <taxon>Gunneridae</taxon>
        <taxon>Pentapetalae</taxon>
        <taxon>rosids</taxon>
        <taxon>fabids</taxon>
        <taxon>Rosales</taxon>
        <taxon>Cannabaceae</taxon>
        <taxon>Cannabis</taxon>
    </lineage>
</organism>
<accession>A0A803R805</accession>
<dbReference type="AlphaFoldDB" id="A0A803R805"/>
<dbReference type="Gramene" id="novel_model_6187_5bd9a17a">
    <property type="protein sequence ID" value="cds.novel_model_6187_5bd9a17a"/>
    <property type="gene ID" value="novel_gene_3203_5bd9a17a"/>
</dbReference>
<dbReference type="EMBL" id="UZAU01000689">
    <property type="status" value="NOT_ANNOTATED_CDS"/>
    <property type="molecule type" value="Genomic_DNA"/>
</dbReference>
<keyword evidence="2" id="KW-1185">Reference proteome</keyword>
<proteinExistence type="predicted"/>
<reference evidence="1" key="1">
    <citation type="submission" date="2018-11" db="EMBL/GenBank/DDBJ databases">
        <authorList>
            <person name="Grassa J C."/>
        </authorList>
    </citation>
    <scope>NUCLEOTIDE SEQUENCE [LARGE SCALE GENOMIC DNA]</scope>
</reference>
<dbReference type="EnsemblPlants" id="novel_model_6187_5bd9a17a">
    <property type="protein sequence ID" value="cds.novel_model_6187_5bd9a17a"/>
    <property type="gene ID" value="novel_gene_3203_5bd9a17a"/>
</dbReference>
<name>A0A803R805_CANSA</name>
<evidence type="ECO:0000313" key="1">
    <source>
        <dbReference type="EnsemblPlants" id="cds.novel_model_6187_5bd9a17a"/>
    </source>
</evidence>
<evidence type="ECO:0000313" key="2">
    <source>
        <dbReference type="Proteomes" id="UP000596661"/>
    </source>
</evidence>
<dbReference type="Proteomes" id="UP000596661">
    <property type="component" value="Chromosome 8"/>
</dbReference>
<protein>
    <submittedName>
        <fullName evidence="1">Uncharacterized protein</fullName>
    </submittedName>
</protein>